<dbReference type="InterPro" id="IPR010239">
    <property type="entry name" value="CHP02001"/>
</dbReference>
<dbReference type="Pfam" id="PF09694">
    <property type="entry name" value="Gcw_chp"/>
    <property type="match status" value="1"/>
</dbReference>
<reference evidence="1" key="1">
    <citation type="submission" date="2018-06" db="EMBL/GenBank/DDBJ databases">
        <authorList>
            <person name="Zhirakovskaya E."/>
        </authorList>
    </citation>
    <scope>NUCLEOTIDE SEQUENCE</scope>
</reference>
<evidence type="ECO:0000313" key="1">
    <source>
        <dbReference type="EMBL" id="VAW81852.1"/>
    </source>
</evidence>
<organism evidence="1">
    <name type="scientific">hydrothermal vent metagenome</name>
    <dbReference type="NCBI Taxonomy" id="652676"/>
    <lineage>
        <taxon>unclassified sequences</taxon>
        <taxon>metagenomes</taxon>
        <taxon>ecological metagenomes</taxon>
    </lineage>
</organism>
<dbReference type="NCBIfam" id="TIGR02001">
    <property type="entry name" value="gcw_chp"/>
    <property type="match status" value="1"/>
</dbReference>
<accession>A0A3B0Z2Z7</accession>
<sequence length="253" mass="26460">MNVLKTKYMKVLAGACTLFAALGMSAAQAGGAPKSGGFAMSGNAALNSQYIFRGLTLAPEDNSVAIQGGFDWTQGDTGIYFGYWGSSLGYSNPATGSADGFENDLYVGYKGKFGGIGYDVGLLTYVYANVDDSDTTEFNLSLSSGIFTAGIKLNIGNDVGWSNEGDLYYFVSAGTKLPKGFKISATAGFYDYDTGPLATSNSGGFRHLDVTLSHAIGKTGADFNVTAIIGGEDRNSVDQDDAIVFGISYGFDI</sequence>
<protein>
    <submittedName>
        <fullName evidence="1">Uncharacterized protein</fullName>
    </submittedName>
</protein>
<dbReference type="AlphaFoldDB" id="A0A3B0Z2Z7"/>
<name>A0A3B0Z2Z7_9ZZZZ</name>
<dbReference type="EMBL" id="UOFL01000229">
    <property type="protein sequence ID" value="VAW81852.1"/>
    <property type="molecule type" value="Genomic_DNA"/>
</dbReference>
<gene>
    <name evidence="1" type="ORF">MNBD_GAMMA12-2931</name>
</gene>
<proteinExistence type="predicted"/>